<feature type="compositionally biased region" description="Polar residues" evidence="1">
    <location>
        <begin position="363"/>
        <end position="374"/>
    </location>
</feature>
<proteinExistence type="predicted"/>
<feature type="compositionally biased region" description="Polar residues" evidence="1">
    <location>
        <begin position="569"/>
        <end position="584"/>
    </location>
</feature>
<dbReference type="GeneID" id="19967513"/>
<feature type="compositionally biased region" description="Polar residues" evidence="1">
    <location>
        <begin position="607"/>
        <end position="631"/>
    </location>
</feature>
<evidence type="ECO:0000313" key="2">
    <source>
        <dbReference type="EMBL" id="ETN45991.1"/>
    </source>
</evidence>
<organism evidence="2 3">
    <name type="scientific">Cyphellophora europaea (strain CBS 101466)</name>
    <name type="common">Phialophora europaea</name>
    <dbReference type="NCBI Taxonomy" id="1220924"/>
    <lineage>
        <taxon>Eukaryota</taxon>
        <taxon>Fungi</taxon>
        <taxon>Dikarya</taxon>
        <taxon>Ascomycota</taxon>
        <taxon>Pezizomycotina</taxon>
        <taxon>Eurotiomycetes</taxon>
        <taxon>Chaetothyriomycetidae</taxon>
        <taxon>Chaetothyriales</taxon>
        <taxon>Cyphellophoraceae</taxon>
        <taxon>Cyphellophora</taxon>
    </lineage>
</organism>
<name>W2SB86_CYPE1</name>
<feature type="compositionally biased region" description="Basic and acidic residues" evidence="1">
    <location>
        <begin position="261"/>
        <end position="281"/>
    </location>
</feature>
<feature type="compositionally biased region" description="Acidic residues" evidence="1">
    <location>
        <begin position="344"/>
        <end position="354"/>
    </location>
</feature>
<dbReference type="AlphaFoldDB" id="W2SB86"/>
<feature type="region of interest" description="Disordered" evidence="1">
    <location>
        <begin position="226"/>
        <end position="387"/>
    </location>
</feature>
<feature type="region of interest" description="Disordered" evidence="1">
    <location>
        <begin position="713"/>
        <end position="795"/>
    </location>
</feature>
<dbReference type="HOGENOM" id="CLU_336163_0_0_1"/>
<protein>
    <submittedName>
        <fullName evidence="2">Uncharacterized protein</fullName>
    </submittedName>
</protein>
<dbReference type="EMBL" id="KB822711">
    <property type="protein sequence ID" value="ETN45991.1"/>
    <property type="molecule type" value="Genomic_DNA"/>
</dbReference>
<gene>
    <name evidence="2" type="ORF">HMPREF1541_00174</name>
</gene>
<evidence type="ECO:0000313" key="3">
    <source>
        <dbReference type="Proteomes" id="UP000030752"/>
    </source>
</evidence>
<feature type="region of interest" description="Disordered" evidence="1">
    <location>
        <begin position="176"/>
        <end position="204"/>
    </location>
</feature>
<dbReference type="VEuPathDB" id="FungiDB:HMPREF1541_00174"/>
<keyword evidence="3" id="KW-1185">Reference proteome</keyword>
<feature type="region of interest" description="Disordered" evidence="1">
    <location>
        <begin position="524"/>
        <end position="554"/>
    </location>
</feature>
<evidence type="ECO:0000256" key="1">
    <source>
        <dbReference type="SAM" id="MobiDB-lite"/>
    </source>
</evidence>
<feature type="compositionally biased region" description="Low complexity" evidence="1">
    <location>
        <begin position="307"/>
        <end position="318"/>
    </location>
</feature>
<dbReference type="RefSeq" id="XP_008710703.1">
    <property type="nucleotide sequence ID" value="XM_008712481.1"/>
</dbReference>
<reference evidence="2 3" key="1">
    <citation type="submission" date="2013-03" db="EMBL/GenBank/DDBJ databases">
        <title>The Genome Sequence of Phialophora europaea CBS 101466.</title>
        <authorList>
            <consortium name="The Broad Institute Genomics Platform"/>
            <person name="Cuomo C."/>
            <person name="de Hoog S."/>
            <person name="Gorbushina A."/>
            <person name="Walker B."/>
            <person name="Young S.K."/>
            <person name="Zeng Q."/>
            <person name="Gargeya S."/>
            <person name="Fitzgerald M."/>
            <person name="Haas B."/>
            <person name="Abouelleil A."/>
            <person name="Allen A.W."/>
            <person name="Alvarado L."/>
            <person name="Arachchi H.M."/>
            <person name="Berlin A.M."/>
            <person name="Chapman S.B."/>
            <person name="Gainer-Dewar J."/>
            <person name="Goldberg J."/>
            <person name="Griggs A."/>
            <person name="Gujja S."/>
            <person name="Hansen M."/>
            <person name="Howarth C."/>
            <person name="Imamovic A."/>
            <person name="Ireland A."/>
            <person name="Larimer J."/>
            <person name="McCowan C."/>
            <person name="Murphy C."/>
            <person name="Pearson M."/>
            <person name="Poon T.W."/>
            <person name="Priest M."/>
            <person name="Roberts A."/>
            <person name="Saif S."/>
            <person name="Shea T."/>
            <person name="Sisk P."/>
            <person name="Sykes S."/>
            <person name="Wortman J."/>
            <person name="Nusbaum C."/>
            <person name="Birren B."/>
        </authorList>
    </citation>
    <scope>NUCLEOTIDE SEQUENCE [LARGE SCALE GENOMIC DNA]</scope>
    <source>
        <strain evidence="2 3">CBS 101466</strain>
    </source>
</reference>
<dbReference type="Proteomes" id="UP000030752">
    <property type="component" value="Unassembled WGS sequence"/>
</dbReference>
<sequence>MAIVKAFDVSLQSGGRKLKENRESPHGLSHTSCSVTVTPGSVYTIQINITAADFGRYADLVFELFQDGQLLTKAFCDGRVFLHGKFWTLELSHFKKDGSARLLDLSFPKALLSNHLLNNRHPLCVRVLQYEINRSRVDHIPRVQHLQLYNLGYGGRYSSSVPIATFDFDLTTDAASTSASPRVGSPTLAPLIKPAPPRDIRRPLSGGGAGYVNFGFRYLPAPLAAAPSRKRDHDSISGSLTQDDGKDNDYADNVTNLLKRSKLDHNIRSDGGDRAKEDRSAGARQQHATFDLDDEHSMSPTGGQPLSTSRNNNTSNRSAPMSGQGVNGQDTMRLPHEDLHHDIEEEPDNDDEEDQGRGDKSQDAATDNSDQSNDAEPRSVKKPAPRRVRALADFKTRGEKRYDFWCTFCRNWAFWNRRKEHYRVHHPGINPPLPASEERRGHVFQQVTTEDLQRQEAALQPVGRYSHNYPEFECVWCATWVCVYGRAKHYKSHDTAPPTPVTEALRWSLTLQPLNASEINKINAQSAGGAGTRPASVVRGPDDPGAPGAQDSEMGGLDAEVLTAEAQISQPAPVQAGTFSNSSEDGVPMPVRGPFPRLSINGHTDDGTAQSSMHTPTTTRSADSVRSSGTGSMIIVQPRENSPEDNSTSTYRPVSGDHNSSQGSSVSAAAEGGNEQSQPLDSISYGFEIIDHAVDVANDPASDVAAGRNIKEAVGSDEADNATPAEDHSGAQEQDDRAGYSGMSSHYDNADNMGVTVNDDNDAKPATATDNDDNSANDSIASPHGHQVSASRRDLQQTEITNTVETLARSLSPFHDADDEETLQTKWNRLNLVTQLQRDLKAYFDGHA</sequence>
<feature type="region of interest" description="Disordered" evidence="1">
    <location>
        <begin position="569"/>
        <end position="680"/>
    </location>
</feature>
<feature type="compositionally biased region" description="Basic and acidic residues" evidence="1">
    <location>
        <begin position="333"/>
        <end position="343"/>
    </location>
</feature>
<feature type="compositionally biased region" description="Basic and acidic residues" evidence="1">
    <location>
        <begin position="725"/>
        <end position="738"/>
    </location>
</feature>
<feature type="compositionally biased region" description="Polar residues" evidence="1">
    <location>
        <begin position="644"/>
        <end position="667"/>
    </location>
</feature>
<dbReference type="InParanoid" id="W2SB86"/>
<accession>W2SB86</accession>